<keyword evidence="7 9" id="KW-0472">Membrane</keyword>
<keyword evidence="4" id="KW-0808">Transferase</keyword>
<dbReference type="GO" id="GO:0016780">
    <property type="term" value="F:phosphotransferase activity, for other substituted phosphate groups"/>
    <property type="evidence" value="ECO:0007669"/>
    <property type="project" value="TreeGrafter"/>
</dbReference>
<reference evidence="11" key="2">
    <citation type="submission" date="2020-09" db="EMBL/GenBank/DDBJ databases">
        <authorList>
            <person name="Sun Q."/>
            <person name="Kim S."/>
        </authorList>
    </citation>
    <scope>NUCLEOTIDE SEQUENCE</scope>
    <source>
        <strain evidence="11">KCTC 32296</strain>
    </source>
</reference>
<keyword evidence="5 9" id="KW-0812">Transmembrane</keyword>
<dbReference type="Proteomes" id="UP000662572">
    <property type="component" value="Unassembled WGS sequence"/>
</dbReference>
<organism evidence="11 12">
    <name type="scientific">Asticcacaulis endophyticus</name>
    <dbReference type="NCBI Taxonomy" id="1395890"/>
    <lineage>
        <taxon>Bacteria</taxon>
        <taxon>Pseudomonadati</taxon>
        <taxon>Pseudomonadota</taxon>
        <taxon>Alphaproteobacteria</taxon>
        <taxon>Caulobacterales</taxon>
        <taxon>Caulobacteraceae</taxon>
        <taxon>Asticcacaulis</taxon>
    </lineage>
</organism>
<dbReference type="GO" id="GO:0005886">
    <property type="term" value="C:plasma membrane"/>
    <property type="evidence" value="ECO:0007669"/>
    <property type="project" value="UniProtKB-SubCell"/>
</dbReference>
<accession>A0A918PZ95</accession>
<keyword evidence="6 9" id="KW-1133">Transmembrane helix</keyword>
<comment type="caution">
    <text evidence="11">The sequence shown here is derived from an EMBL/GenBank/DDBJ whole genome shotgun (WGS) entry which is preliminary data.</text>
</comment>
<keyword evidence="12" id="KW-1185">Reference proteome</keyword>
<evidence type="ECO:0000313" key="12">
    <source>
        <dbReference type="Proteomes" id="UP000662572"/>
    </source>
</evidence>
<proteinExistence type="inferred from homology"/>
<keyword evidence="3" id="KW-1003">Cell membrane</keyword>
<dbReference type="PANTHER" id="PTHR30576">
    <property type="entry name" value="COLANIC BIOSYNTHESIS UDP-GLUCOSE LIPID CARRIER TRANSFERASE"/>
    <property type="match status" value="1"/>
</dbReference>
<dbReference type="GO" id="GO:0000271">
    <property type="term" value="P:polysaccharide biosynthetic process"/>
    <property type="evidence" value="ECO:0007669"/>
    <property type="project" value="UniProtKB-KW"/>
</dbReference>
<comment type="similarity">
    <text evidence="2">Belongs to the bacterial sugar transferase family.</text>
</comment>
<sequence>MLINTPSAASMENSVSVGFKVRTPQARDKAGKRARLRRLNHGVIRCLDLMISLSALIFLAPAIVVIALFIRLQDGGPALYRQKRIGLNGREFFCFKLRSMHMRSDEILREILLNDPVARAEWEAEQKLKNDPRITVLGRILRKTSVDELPQLLNVIRGEMSLVGPRPIVSAEVVKYGRSFKNYVSVLPGITGLWQVMGRNDVSYSRRVAMDRLFARKHSCGIYIMILVKTLPAVLLQKGSY</sequence>
<evidence type="ECO:0000256" key="7">
    <source>
        <dbReference type="ARBA" id="ARBA00023136"/>
    </source>
</evidence>
<dbReference type="RefSeq" id="WP_229807558.1">
    <property type="nucleotide sequence ID" value="NZ_BMZB01000001.1"/>
</dbReference>
<dbReference type="PANTHER" id="PTHR30576:SF4">
    <property type="entry name" value="UNDECAPRENYL-PHOSPHATE GALACTOSE PHOSPHOTRANSFERASE"/>
    <property type="match status" value="1"/>
</dbReference>
<gene>
    <name evidence="11" type="primary">exoY</name>
    <name evidence="11" type="ORF">GCM10011273_09290</name>
</gene>
<protein>
    <submittedName>
        <fullName evidence="11">Exopolysaccharide biosynthesis protein</fullName>
    </submittedName>
</protein>
<evidence type="ECO:0000256" key="3">
    <source>
        <dbReference type="ARBA" id="ARBA00022475"/>
    </source>
</evidence>
<comment type="subcellular location">
    <subcellularLocation>
        <location evidence="1">Cell membrane</location>
    </subcellularLocation>
</comment>
<dbReference type="AlphaFoldDB" id="A0A918PZ95"/>
<keyword evidence="8" id="KW-0270">Exopolysaccharide synthesis</keyword>
<dbReference type="EMBL" id="BMZB01000001">
    <property type="protein sequence ID" value="GGZ25988.1"/>
    <property type="molecule type" value="Genomic_DNA"/>
</dbReference>
<dbReference type="Pfam" id="PF02397">
    <property type="entry name" value="Bac_transf"/>
    <property type="match status" value="1"/>
</dbReference>
<name>A0A918PZ95_9CAUL</name>
<evidence type="ECO:0000256" key="6">
    <source>
        <dbReference type="ARBA" id="ARBA00022989"/>
    </source>
</evidence>
<feature type="domain" description="Bacterial sugar transferase" evidence="10">
    <location>
        <begin position="45"/>
        <end position="235"/>
    </location>
</feature>
<evidence type="ECO:0000259" key="10">
    <source>
        <dbReference type="Pfam" id="PF02397"/>
    </source>
</evidence>
<evidence type="ECO:0000256" key="2">
    <source>
        <dbReference type="ARBA" id="ARBA00006464"/>
    </source>
</evidence>
<feature type="transmembrane region" description="Helical" evidence="9">
    <location>
        <begin position="49"/>
        <end position="72"/>
    </location>
</feature>
<evidence type="ECO:0000256" key="8">
    <source>
        <dbReference type="ARBA" id="ARBA00023169"/>
    </source>
</evidence>
<evidence type="ECO:0000256" key="9">
    <source>
        <dbReference type="SAM" id="Phobius"/>
    </source>
</evidence>
<dbReference type="InterPro" id="IPR003362">
    <property type="entry name" value="Bact_transf"/>
</dbReference>
<evidence type="ECO:0000313" key="11">
    <source>
        <dbReference type="EMBL" id="GGZ25988.1"/>
    </source>
</evidence>
<reference evidence="11" key="1">
    <citation type="journal article" date="2014" name="Int. J. Syst. Evol. Microbiol.">
        <title>Complete genome sequence of Corynebacterium casei LMG S-19264T (=DSM 44701T), isolated from a smear-ripened cheese.</title>
        <authorList>
            <consortium name="US DOE Joint Genome Institute (JGI-PGF)"/>
            <person name="Walter F."/>
            <person name="Albersmeier A."/>
            <person name="Kalinowski J."/>
            <person name="Ruckert C."/>
        </authorList>
    </citation>
    <scope>NUCLEOTIDE SEQUENCE</scope>
    <source>
        <strain evidence="11">KCTC 32296</strain>
    </source>
</reference>
<evidence type="ECO:0000256" key="1">
    <source>
        <dbReference type="ARBA" id="ARBA00004236"/>
    </source>
</evidence>
<evidence type="ECO:0000256" key="5">
    <source>
        <dbReference type="ARBA" id="ARBA00022692"/>
    </source>
</evidence>
<evidence type="ECO:0000256" key="4">
    <source>
        <dbReference type="ARBA" id="ARBA00022679"/>
    </source>
</evidence>
<feature type="transmembrane region" description="Helical" evidence="9">
    <location>
        <begin position="220"/>
        <end position="237"/>
    </location>
</feature>